<dbReference type="RefSeq" id="WP_229113874.1">
    <property type="nucleotide sequence ID" value="NZ_CP064787.1"/>
</dbReference>
<sequence length="430" mass="49742">MVDPSQWAAIDDLWAAYIESDTEAVGSADVRSLHRDWGTELWHDLDSWWESSVHTLSATLSTGRTLHQIGGHTEWKDMGPWWDSYLDTLPATMNTSMVPKLVEIWGADTWEVVDPWWEKYVDTPSSGLTSSAVRKLDDSWGTGEWSEMDLWWEAYAVSQREQVSDLRDCMERLNDEWERSPSRFDRDPLTTDWTSERRSSGPLRITHEEDWSHWFAHLVRASSGAFTGRLFGDDFEIPPQEVRREVRFHNPDGPNRRIDILVDYESIGLSIEVKRNDTRYEKTPETAGLIDNQKNGEWTHLLLLPRHKSSRLRWHFGDRLVEPQDSATTIVSTDYPDVRVLYWETVSRILRETLLAGEEHDPHWESSAYLFVSHIEQHISSFESVSPDWDPSMAGEETAGTPSLTALQRLTTADLSEQLTHFKQTLETQQ</sequence>
<protein>
    <submittedName>
        <fullName evidence="1">Uncharacterized protein</fullName>
    </submittedName>
</protein>
<dbReference type="GeneID" id="68853698"/>
<evidence type="ECO:0000313" key="1">
    <source>
        <dbReference type="EMBL" id="QSG04398.1"/>
    </source>
</evidence>
<dbReference type="AlphaFoldDB" id="A0A897MWP3"/>
<name>A0A897MWP3_9EURY</name>
<gene>
    <name evidence="1" type="ORF">HSR121_0037</name>
</gene>
<reference evidence="1" key="1">
    <citation type="submission" date="2020-11" db="EMBL/GenBank/DDBJ databases">
        <title>Carbohydrate-dependent, anaerobic sulfur respiration: A novel catabolism in halophilic archaea.</title>
        <authorList>
            <person name="Sorokin D.Y."/>
            <person name="Messina E."/>
            <person name="Smedile F."/>
            <person name="La Cono V."/>
            <person name="Hallsworth J.E."/>
            <person name="Yakimov M.M."/>
        </authorList>
    </citation>
    <scope>NUCLEOTIDE SEQUENCE</scope>
    <source>
        <strain evidence="1">HSR12-1</strain>
    </source>
</reference>
<dbReference type="Proteomes" id="UP000663525">
    <property type="component" value="Chromosome"/>
</dbReference>
<dbReference type="EMBL" id="CP064787">
    <property type="protein sequence ID" value="QSG04398.1"/>
    <property type="molecule type" value="Genomic_DNA"/>
</dbReference>
<accession>A0A897MWP3</accession>
<proteinExistence type="predicted"/>
<evidence type="ECO:0000313" key="2">
    <source>
        <dbReference type="Proteomes" id="UP000663525"/>
    </source>
</evidence>
<organism evidence="1 2">
    <name type="scientific">Halapricum desulfuricans</name>
    <dbReference type="NCBI Taxonomy" id="2841257"/>
    <lineage>
        <taxon>Archaea</taxon>
        <taxon>Methanobacteriati</taxon>
        <taxon>Methanobacteriota</taxon>
        <taxon>Stenosarchaea group</taxon>
        <taxon>Halobacteria</taxon>
        <taxon>Halobacteriales</taxon>
        <taxon>Haloarculaceae</taxon>
        <taxon>Halapricum</taxon>
    </lineage>
</organism>